<dbReference type="Proteomes" id="UP001165568">
    <property type="component" value="Unassembled WGS sequence"/>
</dbReference>
<evidence type="ECO:0000313" key="3">
    <source>
        <dbReference type="Proteomes" id="UP001165568"/>
    </source>
</evidence>
<dbReference type="AlphaFoldDB" id="A0AA42C217"/>
<name>A0AA42C217_9GAMM</name>
<accession>A0AA42C217</accession>
<gene>
    <name evidence="1" type="ORF">NC803_06275</name>
    <name evidence="2" type="ORF">NC856_06270</name>
</gene>
<dbReference type="RefSeq" id="WP_264089574.1">
    <property type="nucleotide sequence ID" value="NZ_JAMPJU010000003.1"/>
</dbReference>
<sequence>MVITTIVLNSDLGESFGQGKMGDAVAPVSAALYARLVENAAAIPLE</sequence>
<proteinExistence type="predicted"/>
<evidence type="ECO:0000313" key="2">
    <source>
        <dbReference type="EMBL" id="MCV9881876.1"/>
    </source>
</evidence>
<comment type="caution">
    <text evidence="1">The sequence shown here is derived from an EMBL/GenBank/DDBJ whole genome shotgun (WGS) entry which is preliminary data.</text>
</comment>
<dbReference type="EMBL" id="JAMPJT010000003">
    <property type="protein sequence ID" value="MCV9878453.1"/>
    <property type="molecule type" value="Genomic_DNA"/>
</dbReference>
<protein>
    <submittedName>
        <fullName evidence="1">Uncharacterized protein</fullName>
    </submittedName>
</protein>
<dbReference type="Proteomes" id="UP001165569">
    <property type="component" value="Unassembled WGS sequence"/>
</dbReference>
<evidence type="ECO:0000313" key="4">
    <source>
        <dbReference type="Proteomes" id="UP001165569"/>
    </source>
</evidence>
<organism evidence="1 4">
    <name type="scientific">Brenneria izbisi</name>
    <dbReference type="NCBI Taxonomy" id="2939450"/>
    <lineage>
        <taxon>Bacteria</taxon>
        <taxon>Pseudomonadati</taxon>
        <taxon>Pseudomonadota</taxon>
        <taxon>Gammaproteobacteria</taxon>
        <taxon>Enterobacterales</taxon>
        <taxon>Pectobacteriaceae</taxon>
        <taxon>Brenneria</taxon>
    </lineage>
</organism>
<reference evidence="1" key="1">
    <citation type="submission" date="2022-04" db="EMBL/GenBank/DDBJ databases">
        <title>Brenneria sp. isolated from walnut trees in Serbia.</title>
        <authorList>
            <person name="Gasic K."/>
            <person name="Zlatkovic N."/>
            <person name="Kuzmanovic N."/>
        </authorList>
    </citation>
    <scope>NUCLEOTIDE SEQUENCE</scope>
    <source>
        <strain evidence="2">KBI 423</strain>
        <strain evidence="1">KBI 447</strain>
    </source>
</reference>
<keyword evidence="3" id="KW-1185">Reference proteome</keyword>
<evidence type="ECO:0000313" key="1">
    <source>
        <dbReference type="EMBL" id="MCV9878453.1"/>
    </source>
</evidence>
<dbReference type="EMBL" id="JAMPJU010000003">
    <property type="protein sequence ID" value="MCV9881876.1"/>
    <property type="molecule type" value="Genomic_DNA"/>
</dbReference>